<dbReference type="NCBIfam" id="TIGR01681">
    <property type="entry name" value="HAD-SF-IIIC"/>
    <property type="match status" value="1"/>
</dbReference>
<dbReference type="SUPFAM" id="SSF55729">
    <property type="entry name" value="Acyl-CoA N-acyltransferases (Nat)"/>
    <property type="match status" value="1"/>
</dbReference>
<reference evidence="2 3" key="1">
    <citation type="submission" date="2017-02" db="EMBL/GenBank/DDBJ databases">
        <authorList>
            <person name="Peterson S.W."/>
        </authorList>
    </citation>
    <scope>NUCLEOTIDE SEQUENCE [LARGE SCALE GENOMIC DNA]</scope>
    <source>
        <strain evidence="2 3">ATCC 17233</strain>
    </source>
</reference>
<protein>
    <submittedName>
        <fullName evidence="2">HAD-superfamily phosphatase, subfamily IIIC/FkbH-like domain-containing protein</fullName>
    </submittedName>
</protein>
<dbReference type="RefSeq" id="WP_078785884.1">
    <property type="nucleotide sequence ID" value="NZ_FMTO01000002.1"/>
</dbReference>
<dbReference type="SUPFAM" id="SSF56784">
    <property type="entry name" value="HAD-like"/>
    <property type="match status" value="1"/>
</dbReference>
<dbReference type="Pfam" id="PF21211">
    <property type="entry name" value="FkbH_N"/>
    <property type="match status" value="1"/>
</dbReference>
<dbReference type="NCBIfam" id="TIGR01686">
    <property type="entry name" value="FkbH"/>
    <property type="match status" value="1"/>
</dbReference>
<evidence type="ECO:0000313" key="2">
    <source>
        <dbReference type="EMBL" id="SJZ38113.1"/>
    </source>
</evidence>
<organism evidence="2 3">
    <name type="scientific">Eubacterium ruminantium</name>
    <dbReference type="NCBI Taxonomy" id="42322"/>
    <lineage>
        <taxon>Bacteria</taxon>
        <taxon>Bacillati</taxon>
        <taxon>Bacillota</taxon>
        <taxon>Clostridia</taxon>
        <taxon>Eubacteriales</taxon>
        <taxon>Eubacteriaceae</taxon>
        <taxon>Eubacterium</taxon>
    </lineage>
</organism>
<dbReference type="AlphaFoldDB" id="A0A1T4K706"/>
<dbReference type="InterPro" id="IPR010033">
    <property type="entry name" value="HAD_SF_ppase_IIIC"/>
</dbReference>
<dbReference type="EMBL" id="FUXA01000003">
    <property type="protein sequence ID" value="SJZ38113.1"/>
    <property type="molecule type" value="Genomic_DNA"/>
</dbReference>
<keyword evidence="3" id="KW-1185">Reference proteome</keyword>
<dbReference type="Gene3D" id="3.40.50.1000">
    <property type="entry name" value="HAD superfamily/HAD-like"/>
    <property type="match status" value="1"/>
</dbReference>
<dbReference type="InterPro" id="IPR010037">
    <property type="entry name" value="FkbH_domain"/>
</dbReference>
<dbReference type="Proteomes" id="UP000189857">
    <property type="component" value="Unassembled WGS sequence"/>
</dbReference>
<gene>
    <name evidence="2" type="ORF">SAMN02745110_00205</name>
</gene>
<name>A0A1T4K706_9FIRM</name>
<evidence type="ECO:0000259" key="1">
    <source>
        <dbReference type="Pfam" id="PF21211"/>
    </source>
</evidence>
<dbReference type="InterPro" id="IPR016181">
    <property type="entry name" value="Acyl_CoA_acyltransferase"/>
</dbReference>
<feature type="domain" description="BF1531-like N-terminal" evidence="1">
    <location>
        <begin position="35"/>
        <end position="231"/>
    </location>
</feature>
<evidence type="ECO:0000313" key="3">
    <source>
        <dbReference type="Proteomes" id="UP000189857"/>
    </source>
</evidence>
<dbReference type="Gene3D" id="3.40.50.1110">
    <property type="entry name" value="SGNH hydrolase"/>
    <property type="match status" value="1"/>
</dbReference>
<dbReference type="InterPro" id="IPR049369">
    <property type="entry name" value="BF1531-like_N"/>
</dbReference>
<proteinExistence type="predicted"/>
<dbReference type="OrthoDB" id="323926at2"/>
<dbReference type="Gene3D" id="3.40.630.30">
    <property type="match status" value="1"/>
</dbReference>
<sequence>MDYFSYPLDTKTLLRKKIAIKKELREQDIVWTEKRVAVLGGSTTNEIVDQLELALLYYGIKAKFYQSEYGKFWEDAMFGNEILDSFCPDIIFIHTSWRNILRYPEIKNSSEEVSDMLKDEFARYETMWAALKSKFSCPIIQNNFDRPNYRLMGNRDIWDHRGRSNYIFNLNSMLYDYAKSQSSFYINDIDYIAQEYGLAQWSDSVYWNMYKYACPMNAIPYVSFSVANIIKSIFGKNKKLLALDLDNTLWGGVVGDDGVEGIKIGSEIPKGQVFYEFQRYCKDLQQIGVVLAVDSKNDEENALSGLNHPDGVLKPEDFVSIKANWNTKDQNLREISEELSLGMDSFVFADDNPAEREIVSKQLPMVSVPAMDGAEKYIQILDRSGYFEVTGISDEDLSKTSQYKARAEAKTAQASFGNYEEYLESLEMRAEITGFEPISIQRVAQLTNKSNQFNLTTLRCSEDDIRRMQDSQNYICLCGRLIDKFADNGIVTVVSGEIMGDALHIRLWLMSCRVLKRGLEDLMMNVLLEKARDRGIKRVYGYYYPTSKNNMVKDFYENVGFTLEKENADGSTIWLLDVLSYVPKLTTIECKSDT</sequence>
<accession>A0A1T4K706</accession>
<dbReference type="InterPro" id="IPR023214">
    <property type="entry name" value="HAD_sf"/>
</dbReference>
<dbReference type="InterPro" id="IPR036412">
    <property type="entry name" value="HAD-like_sf"/>
</dbReference>
<dbReference type="InterPro" id="IPR036514">
    <property type="entry name" value="SGNH_hydro_sf"/>
</dbReference>